<protein>
    <submittedName>
        <fullName evidence="2">DinB family protein</fullName>
    </submittedName>
</protein>
<name>A0A8T7M422_9CHLR</name>
<dbReference type="Gene3D" id="1.20.120.450">
    <property type="entry name" value="dinb family like domain"/>
    <property type="match status" value="1"/>
</dbReference>
<accession>A0A8T7M422</accession>
<geneLocation type="plasmid" evidence="3 5">
    <name>unnamed1</name>
</geneLocation>
<dbReference type="Pfam" id="PF12867">
    <property type="entry name" value="DinB_2"/>
    <property type="match status" value="1"/>
</dbReference>
<dbReference type="InterPro" id="IPR034660">
    <property type="entry name" value="DinB/YfiT-like"/>
</dbReference>
<reference evidence="2 4" key="1">
    <citation type="submission" date="2020-06" db="EMBL/GenBank/DDBJ databases">
        <title>Anoxygenic phototrophic Chloroflexota member uses a Type I reaction center.</title>
        <authorList>
            <person name="Tsuji J.M."/>
            <person name="Shaw N.A."/>
            <person name="Nagashima S."/>
            <person name="Venkiteswaran J."/>
            <person name="Schiff S.L."/>
            <person name="Hanada S."/>
            <person name="Tank M."/>
            <person name="Neufeld J.D."/>
        </authorList>
    </citation>
    <scope>NUCLEOTIDE SEQUENCE [LARGE SCALE GENOMIC DNA]</scope>
    <source>
        <strain evidence="2">L227-S17</strain>
    </source>
</reference>
<evidence type="ECO:0000313" key="2">
    <source>
        <dbReference type="EMBL" id="NWJ46813.1"/>
    </source>
</evidence>
<evidence type="ECO:0000313" key="3">
    <source>
        <dbReference type="EMBL" id="WJW70202.1"/>
    </source>
</evidence>
<dbReference type="EMBL" id="JACATZ010000001">
    <property type="protein sequence ID" value="NWJ46813.1"/>
    <property type="molecule type" value="Genomic_DNA"/>
</dbReference>
<feature type="domain" description="DinB-like" evidence="1">
    <location>
        <begin position="11"/>
        <end position="149"/>
    </location>
</feature>
<dbReference type="AlphaFoldDB" id="A0A8T7M422"/>
<organism evidence="2 4">
    <name type="scientific">Candidatus Chlorohelix allophototropha</name>
    <dbReference type="NCBI Taxonomy" id="3003348"/>
    <lineage>
        <taxon>Bacteria</taxon>
        <taxon>Bacillati</taxon>
        <taxon>Chloroflexota</taxon>
        <taxon>Chloroflexia</taxon>
        <taxon>Candidatus Chloroheliales</taxon>
        <taxon>Candidatus Chloroheliaceae</taxon>
        <taxon>Candidatus Chlorohelix</taxon>
    </lineage>
</organism>
<proteinExistence type="predicted"/>
<dbReference type="Proteomes" id="UP000521676">
    <property type="component" value="Unassembled WGS sequence"/>
</dbReference>
<dbReference type="SUPFAM" id="SSF109854">
    <property type="entry name" value="DinB/YfiT-like putative metalloenzymes"/>
    <property type="match status" value="1"/>
</dbReference>
<reference evidence="3" key="2">
    <citation type="journal article" date="2024" name="Nature">
        <title>Anoxygenic phototroph of the Chloroflexota uses a type I reaction centre.</title>
        <authorList>
            <person name="Tsuji J.M."/>
            <person name="Shaw N.A."/>
            <person name="Nagashima S."/>
            <person name="Venkiteswaran J.J."/>
            <person name="Schiff S.L."/>
            <person name="Watanabe T."/>
            <person name="Fukui M."/>
            <person name="Hanada S."/>
            <person name="Tank M."/>
            <person name="Neufeld J.D."/>
        </authorList>
    </citation>
    <scope>NUCLEOTIDE SEQUENCE</scope>
    <source>
        <strain evidence="3">L227-S17</strain>
        <plasmid evidence="3 5">unnamed1</plasmid>
    </source>
</reference>
<sequence>MAIAREKLITQLEQTTSALVKLVSGLEDNALDFKPETDSWSIREILAHLVDDEMYVMRLRLVRIVREDLPNLVPHDEKKWYLHRNTSRDKLEELLEDFSIQRRASLGIIQMMRESDWIREGIQPEYGQFSAEKWLEKWAGHDVVHLKQINQNLAAFQK</sequence>
<evidence type="ECO:0000313" key="4">
    <source>
        <dbReference type="Proteomes" id="UP000521676"/>
    </source>
</evidence>
<evidence type="ECO:0000259" key="1">
    <source>
        <dbReference type="Pfam" id="PF12867"/>
    </source>
</evidence>
<keyword evidence="5" id="KW-1185">Reference proteome</keyword>
<dbReference type="RefSeq" id="WP_341472079.1">
    <property type="nucleotide sequence ID" value="NZ_CP128401.1"/>
</dbReference>
<keyword evidence="3" id="KW-0614">Plasmid</keyword>
<gene>
    <name evidence="2" type="ORF">HXX08_13130</name>
    <name evidence="3" type="ORF">OZ401_004719</name>
</gene>
<dbReference type="EMBL" id="CP128401">
    <property type="protein sequence ID" value="WJW70202.1"/>
    <property type="molecule type" value="Genomic_DNA"/>
</dbReference>
<dbReference type="Proteomes" id="UP001431572">
    <property type="component" value="Plasmid unnamed1"/>
</dbReference>
<evidence type="ECO:0000313" key="5">
    <source>
        <dbReference type="Proteomes" id="UP001431572"/>
    </source>
</evidence>
<dbReference type="InterPro" id="IPR024775">
    <property type="entry name" value="DinB-like"/>
</dbReference>